<evidence type="ECO:0000313" key="4">
    <source>
        <dbReference type="EMBL" id="AKN35947.1"/>
    </source>
</evidence>
<dbReference type="PANTHER" id="PTHR43110:SF1">
    <property type="entry name" value="THIOL PEROXIDASE"/>
    <property type="match status" value="1"/>
</dbReference>
<dbReference type="InterPro" id="IPR018219">
    <property type="entry name" value="Tpx_CS"/>
</dbReference>
<keyword evidence="6" id="KW-0560">Oxidoreductase</keyword>
<dbReference type="InterPro" id="IPR050455">
    <property type="entry name" value="Tpx_Peroxidase_subfamily"/>
</dbReference>
<dbReference type="EMBL" id="KP795459">
    <property type="protein sequence ID" value="AKN35947.1"/>
    <property type="molecule type" value="Genomic_DNA"/>
</dbReference>
<reference evidence="6" key="1">
    <citation type="journal article" date="2015" name="MBio">
        <title>Eco-Evolutionary Dynamics of Episomes among Ecologically Cohesive Bacterial Populations.</title>
        <authorList>
            <person name="Xue H."/>
            <person name="Cordero O.X."/>
            <person name="Camas F.M."/>
            <person name="Trimble W."/>
            <person name="Meyer F."/>
            <person name="Guglielmini J."/>
            <person name="Rocha E.P."/>
            <person name="Polz M.F."/>
        </authorList>
    </citation>
    <scope>NUCLEOTIDE SEQUENCE</scope>
    <source>
        <strain evidence="4">5S_118</strain>
        <strain evidence="5">5S_122</strain>
        <strain evidence="6">5S_268</strain>
        <strain evidence="7">ZS_101</strain>
    </source>
</reference>
<dbReference type="EC" id="1.11.1.15" evidence="6"/>
<evidence type="ECO:0000313" key="7">
    <source>
        <dbReference type="EMBL" id="AKN39781.1"/>
    </source>
</evidence>
<keyword evidence="2" id="KW-0676">Redox-active center</keyword>
<accession>A0A0H3ZV83</accession>
<dbReference type="InterPro" id="IPR013740">
    <property type="entry name" value="Redoxin"/>
</dbReference>
<dbReference type="EMBL" id="KP795461">
    <property type="protein sequence ID" value="AKN36013.1"/>
    <property type="molecule type" value="Genomic_DNA"/>
</dbReference>
<dbReference type="AlphaFoldDB" id="A0A0H3ZV83"/>
<dbReference type="Gene3D" id="3.40.30.10">
    <property type="entry name" value="Glutaredoxin"/>
    <property type="match status" value="1"/>
</dbReference>
<dbReference type="InterPro" id="IPR036249">
    <property type="entry name" value="Thioredoxin-like_sf"/>
</dbReference>
<feature type="domain" description="Redoxin" evidence="3">
    <location>
        <begin position="2"/>
        <end position="84"/>
    </location>
</feature>
<dbReference type="PANTHER" id="PTHR43110">
    <property type="entry name" value="THIOL PEROXIDASE"/>
    <property type="match status" value="1"/>
</dbReference>
<keyword evidence="1" id="KW-1015">Disulfide bond</keyword>
<proteinExistence type="predicted"/>
<evidence type="ECO:0000256" key="2">
    <source>
        <dbReference type="ARBA" id="ARBA00023284"/>
    </source>
</evidence>
<evidence type="ECO:0000256" key="1">
    <source>
        <dbReference type="ARBA" id="ARBA00023157"/>
    </source>
</evidence>
<keyword evidence="6" id="KW-0575">Peroxidase</keyword>
<protein>
    <submittedName>
        <fullName evidence="6">Thiol peroxidase, Tpx-type</fullName>
        <ecNumber evidence="6">1.11.1.15</ecNumber>
    </submittedName>
</protein>
<organism evidence="6">
    <name type="scientific">Vibrio splendidus</name>
    <dbReference type="NCBI Taxonomy" id="29497"/>
    <lineage>
        <taxon>Bacteria</taxon>
        <taxon>Pseudomonadati</taxon>
        <taxon>Pseudomonadota</taxon>
        <taxon>Gammaproteobacteria</taxon>
        <taxon>Vibrionales</taxon>
        <taxon>Vibrionaceae</taxon>
        <taxon>Vibrio</taxon>
    </lineage>
</organism>
<dbReference type="GO" id="GO:0004601">
    <property type="term" value="F:peroxidase activity"/>
    <property type="evidence" value="ECO:0007669"/>
    <property type="project" value="UniProtKB-KW"/>
</dbReference>
<dbReference type="EMBL" id="KP795663">
    <property type="protein sequence ID" value="AKN39781.1"/>
    <property type="molecule type" value="Genomic_DNA"/>
</dbReference>
<dbReference type="SUPFAM" id="SSF52833">
    <property type="entry name" value="Thioredoxin-like"/>
    <property type="match status" value="1"/>
</dbReference>
<evidence type="ECO:0000313" key="6">
    <source>
        <dbReference type="EMBL" id="AKN38462.1"/>
    </source>
</evidence>
<evidence type="ECO:0000259" key="3">
    <source>
        <dbReference type="Pfam" id="PF08534"/>
    </source>
</evidence>
<dbReference type="EMBL" id="KP795585">
    <property type="protein sequence ID" value="AKN38462.1"/>
    <property type="molecule type" value="Genomic_DNA"/>
</dbReference>
<evidence type="ECO:0000313" key="5">
    <source>
        <dbReference type="EMBL" id="AKN36013.1"/>
    </source>
</evidence>
<sequence>MLCVSADLPFASERFCEVEGIEDVQHASTFRSAGFAEAYGVAISEGALKGLTARAVVCMNKEGIVTHCELVEEITEEPNYDAAIYSIGH</sequence>
<name>A0A0H3ZV83_VIBSP</name>
<dbReference type="Pfam" id="PF08534">
    <property type="entry name" value="Redoxin"/>
    <property type="match status" value="1"/>
</dbReference>
<dbReference type="PROSITE" id="PS01265">
    <property type="entry name" value="TPX"/>
    <property type="match status" value="1"/>
</dbReference>